<comment type="caution">
    <text evidence="1">The sequence shown here is derived from an EMBL/GenBank/DDBJ whole genome shotgun (WGS) entry which is preliminary data.</text>
</comment>
<accession>A0A0G0KE11</accession>
<evidence type="ECO:0000313" key="2">
    <source>
        <dbReference type="Proteomes" id="UP000034324"/>
    </source>
</evidence>
<name>A0A0G0KE11_9BACT</name>
<sequence>LKERKKVQEKIRQVSDQEIFQKAMVNPDFGYYLIHFGRKYQESNLPDRVLY</sequence>
<dbReference type="AlphaFoldDB" id="A0A0G0KE11"/>
<evidence type="ECO:0000313" key="1">
    <source>
        <dbReference type="EMBL" id="KKQ77077.1"/>
    </source>
</evidence>
<protein>
    <submittedName>
        <fullName evidence="1">Uncharacterized protein</fullName>
    </submittedName>
</protein>
<gene>
    <name evidence="1" type="ORF">US99_C0049G0001</name>
</gene>
<proteinExistence type="predicted"/>
<dbReference type="EMBL" id="LBVC01000049">
    <property type="protein sequence ID" value="KKQ77077.1"/>
    <property type="molecule type" value="Genomic_DNA"/>
</dbReference>
<organism evidence="1 2">
    <name type="scientific">Candidatus Daviesbacteria bacterium GW2011_GWF2_38_6</name>
    <dbReference type="NCBI Taxonomy" id="1618432"/>
    <lineage>
        <taxon>Bacteria</taxon>
        <taxon>Candidatus Daviesiibacteriota</taxon>
    </lineage>
</organism>
<reference evidence="1 2" key="1">
    <citation type="journal article" date="2015" name="Nature">
        <title>rRNA introns, odd ribosomes, and small enigmatic genomes across a large radiation of phyla.</title>
        <authorList>
            <person name="Brown C.T."/>
            <person name="Hug L.A."/>
            <person name="Thomas B.C."/>
            <person name="Sharon I."/>
            <person name="Castelle C.J."/>
            <person name="Singh A."/>
            <person name="Wilkins M.J."/>
            <person name="Williams K.H."/>
            <person name="Banfield J.F."/>
        </authorList>
    </citation>
    <scope>NUCLEOTIDE SEQUENCE [LARGE SCALE GENOMIC DNA]</scope>
</reference>
<dbReference type="Proteomes" id="UP000034324">
    <property type="component" value="Unassembled WGS sequence"/>
</dbReference>
<feature type="non-terminal residue" evidence="1">
    <location>
        <position position="1"/>
    </location>
</feature>